<feature type="compositionally biased region" description="Gly residues" evidence="2">
    <location>
        <begin position="97"/>
        <end position="106"/>
    </location>
</feature>
<keyword evidence="1" id="KW-0175">Coiled coil</keyword>
<comment type="caution">
    <text evidence="3">The sequence shown here is derived from an EMBL/GenBank/DDBJ whole genome shotgun (WGS) entry which is preliminary data.</text>
</comment>
<feature type="region of interest" description="Disordered" evidence="2">
    <location>
        <begin position="87"/>
        <end position="112"/>
    </location>
</feature>
<feature type="compositionally biased region" description="Low complexity" evidence="2">
    <location>
        <begin position="252"/>
        <end position="261"/>
    </location>
</feature>
<dbReference type="EMBL" id="JBGBPQ010000017">
    <property type="protein sequence ID" value="KAL1507683.1"/>
    <property type="molecule type" value="Genomic_DNA"/>
</dbReference>
<feature type="region of interest" description="Disordered" evidence="2">
    <location>
        <begin position="221"/>
        <end position="269"/>
    </location>
</feature>
<feature type="region of interest" description="Disordered" evidence="2">
    <location>
        <begin position="138"/>
        <end position="189"/>
    </location>
</feature>
<accession>A0AB34IX70</accession>
<dbReference type="AlphaFoldDB" id="A0AB34IX70"/>
<dbReference type="Proteomes" id="UP001515480">
    <property type="component" value="Unassembled WGS sequence"/>
</dbReference>
<organism evidence="3 4">
    <name type="scientific">Prymnesium parvum</name>
    <name type="common">Toxic golden alga</name>
    <dbReference type="NCBI Taxonomy" id="97485"/>
    <lineage>
        <taxon>Eukaryota</taxon>
        <taxon>Haptista</taxon>
        <taxon>Haptophyta</taxon>
        <taxon>Prymnesiophyceae</taxon>
        <taxon>Prymnesiales</taxon>
        <taxon>Prymnesiaceae</taxon>
        <taxon>Prymnesium</taxon>
    </lineage>
</organism>
<sequence>MSPLSISNSNFLKGDILQNSASLNRRLRRSLRHLGKNKDLKQRVRRNATAAELEQKRLKREAVQAERKRALLRQQHSEKLQAVHRLFNMPRDSREAGPGGGGGGEQDVGDDEDELGALSELPWSHDDQAEVVLTEGVVGQQSEAELHQWSRDAEQQQEPSRAGEGAPSGENEHPADAEEDGAADAEIIQDMASWFKRDVGAEDPAVVESNEWNDFMQWEEAADNFLLDESDWNDSMGNDDDDDAGDDDDPAAGEPTTTPEAENLRWSLR</sequence>
<keyword evidence="4" id="KW-1185">Reference proteome</keyword>
<evidence type="ECO:0000313" key="4">
    <source>
        <dbReference type="Proteomes" id="UP001515480"/>
    </source>
</evidence>
<reference evidence="3 4" key="1">
    <citation type="journal article" date="2024" name="Science">
        <title>Giant polyketide synthase enzymes in the biosynthesis of giant marine polyether toxins.</title>
        <authorList>
            <person name="Fallon T.R."/>
            <person name="Shende V.V."/>
            <person name="Wierzbicki I.H."/>
            <person name="Pendleton A.L."/>
            <person name="Watervoot N.F."/>
            <person name="Auber R.P."/>
            <person name="Gonzalez D.J."/>
            <person name="Wisecaver J.H."/>
            <person name="Moore B.S."/>
        </authorList>
    </citation>
    <scope>NUCLEOTIDE SEQUENCE [LARGE SCALE GENOMIC DNA]</scope>
    <source>
        <strain evidence="3 4">12B1</strain>
    </source>
</reference>
<name>A0AB34IX70_PRYPA</name>
<evidence type="ECO:0000256" key="2">
    <source>
        <dbReference type="SAM" id="MobiDB-lite"/>
    </source>
</evidence>
<feature type="compositionally biased region" description="Basic and acidic residues" evidence="2">
    <location>
        <begin position="144"/>
        <end position="154"/>
    </location>
</feature>
<proteinExistence type="predicted"/>
<feature type="compositionally biased region" description="Acidic residues" evidence="2">
    <location>
        <begin position="221"/>
        <end position="251"/>
    </location>
</feature>
<gene>
    <name evidence="3" type="ORF">AB1Y20_007297</name>
</gene>
<evidence type="ECO:0000256" key="1">
    <source>
        <dbReference type="SAM" id="Coils"/>
    </source>
</evidence>
<feature type="coiled-coil region" evidence="1">
    <location>
        <begin position="41"/>
        <end position="75"/>
    </location>
</feature>
<evidence type="ECO:0000313" key="3">
    <source>
        <dbReference type="EMBL" id="KAL1507683.1"/>
    </source>
</evidence>
<protein>
    <submittedName>
        <fullName evidence="3">Uncharacterized protein</fullName>
    </submittedName>
</protein>